<dbReference type="PANTHER" id="PTHR37308">
    <property type="entry name" value="INTEGRAL MEMBRANE PROTEIN"/>
    <property type="match status" value="1"/>
</dbReference>
<organism evidence="2">
    <name type="scientific">marine metagenome</name>
    <dbReference type="NCBI Taxonomy" id="408172"/>
    <lineage>
        <taxon>unclassified sequences</taxon>
        <taxon>metagenomes</taxon>
        <taxon>ecological metagenomes</taxon>
    </lineage>
</organism>
<dbReference type="AlphaFoldDB" id="A0A381XSW7"/>
<name>A0A381XSW7_9ZZZZ</name>
<dbReference type="InterPro" id="IPR007163">
    <property type="entry name" value="VCA0040-like"/>
</dbReference>
<keyword evidence="1" id="KW-1133">Transmembrane helix</keyword>
<proteinExistence type="predicted"/>
<dbReference type="Pfam" id="PF04018">
    <property type="entry name" value="VCA0040-like"/>
    <property type="match status" value="1"/>
</dbReference>
<reference evidence="2" key="1">
    <citation type="submission" date="2018-05" db="EMBL/GenBank/DDBJ databases">
        <authorList>
            <person name="Lanie J.A."/>
            <person name="Ng W.-L."/>
            <person name="Kazmierczak K.M."/>
            <person name="Andrzejewski T.M."/>
            <person name="Davidsen T.M."/>
            <person name="Wayne K.J."/>
            <person name="Tettelin H."/>
            <person name="Glass J.I."/>
            <person name="Rusch D."/>
            <person name="Podicherti R."/>
            <person name="Tsui H.-C.T."/>
            <person name="Winkler M.E."/>
        </authorList>
    </citation>
    <scope>NUCLEOTIDE SEQUENCE</scope>
</reference>
<feature type="transmembrane region" description="Helical" evidence="1">
    <location>
        <begin position="258"/>
        <end position="279"/>
    </location>
</feature>
<keyword evidence="1" id="KW-0812">Transmembrane</keyword>
<evidence type="ECO:0000256" key="1">
    <source>
        <dbReference type="SAM" id="Phobius"/>
    </source>
</evidence>
<evidence type="ECO:0008006" key="3">
    <source>
        <dbReference type="Google" id="ProtNLM"/>
    </source>
</evidence>
<protein>
    <recommendedName>
        <fullName evidence="3">DUF368 domain-containing protein</fullName>
    </recommendedName>
</protein>
<accession>A0A381XSW7</accession>
<dbReference type="PANTHER" id="PTHR37308:SF1">
    <property type="entry name" value="POLYPRENYL-PHOSPHATE TRANSPORTER"/>
    <property type="match status" value="1"/>
</dbReference>
<gene>
    <name evidence="2" type="ORF">METZ01_LOCUS120594</name>
</gene>
<feature type="transmembrane region" description="Helical" evidence="1">
    <location>
        <begin position="111"/>
        <end position="130"/>
    </location>
</feature>
<feature type="transmembrane region" description="Helical" evidence="1">
    <location>
        <begin position="142"/>
        <end position="166"/>
    </location>
</feature>
<evidence type="ECO:0000313" key="2">
    <source>
        <dbReference type="EMBL" id="SVA67740.1"/>
    </source>
</evidence>
<sequence length="291" mass="29684">MGAADVVPGVSGGTVALLLGIYDRLIGAVDTGARALGCLVRGDVRGAARRSAEVPWGFVLPLLTGLLTAVAVLAGVIEQALVDYPESMAGLFTGLVLASILIARRDVAWTRLRATTVVFVGIVLFAVLGLKGAPVIDPSPVVLFASGAVAICAMVLPGISGSFLLLMVGMYGTMIQVVDDRMVADAAVFGAGAIVGLACFSTLLARLLARRHDDVLAVMVGLLVGSLRVLWPWPHGVGVISRHAEGAVAGTALGWPEAAGGLVGPTLLATLSLVVVLAVDRLARGRLQAGD</sequence>
<feature type="transmembrane region" description="Helical" evidence="1">
    <location>
        <begin position="88"/>
        <end position="105"/>
    </location>
</feature>
<feature type="transmembrane region" description="Helical" evidence="1">
    <location>
        <begin position="186"/>
        <end position="208"/>
    </location>
</feature>
<dbReference type="EMBL" id="UINC01016231">
    <property type="protein sequence ID" value="SVA67740.1"/>
    <property type="molecule type" value="Genomic_DNA"/>
</dbReference>
<keyword evidence="1" id="KW-0472">Membrane</keyword>
<feature type="transmembrane region" description="Helical" evidence="1">
    <location>
        <begin position="56"/>
        <end position="76"/>
    </location>
</feature>